<feature type="compositionally biased region" description="Basic residues" evidence="1">
    <location>
        <begin position="1"/>
        <end position="22"/>
    </location>
</feature>
<dbReference type="AlphaFoldDB" id="A0A0H2RHU8"/>
<evidence type="ECO:0000313" key="3">
    <source>
        <dbReference type="Proteomes" id="UP000053477"/>
    </source>
</evidence>
<feature type="region of interest" description="Disordered" evidence="1">
    <location>
        <begin position="1"/>
        <end position="25"/>
    </location>
</feature>
<dbReference type="OrthoDB" id="2884925at2759"/>
<sequence>MLSLFRHWKSRSKKTSPKSTQKKHAEEPSSIRCFVASIPEDALAMIFDFVFTALCAEFDSETSPDHPPALSIMKLSHVNQRFRLVSLSYPHLWTHISSTLKQPEMGLVKACLERSRDLPVTVHLTIYLCGAYYPFCDDVTAAARKCAHRWRSVHIHFAYIHCTPLNASELSVDPTRGTEEMRDISAPALEYLRLISEGSSLDEELLFLETWNVPRLHGLTTVHSFPSKLSSFMAITSLDMKLGLFRTGQSNDFLDLIRSSKIPNLTDLSITIDHDERFWRRDIGIGIEPPYPITPIPSIQRLRITTSIGAHRNLYGEGRERDLFHALSFPNARDLSVTFEGEHQHVRDPMPHFYLSHIAERIFITDDVRPADWDPKYRQFPRVDRLVINISSSGLEPDKFAGEVASFLLPLHIFPSLKDLCVRANIPVDPYTHMLHYGRYEQPALRHIEFDISRVASPFATASPFPLRPEHWEWFCAVADKLMARGVWHEFEKLTLIERVFETNPDGTVVTKSNVKSEFLRDMLFKDADSGGF</sequence>
<protein>
    <recommendedName>
        <fullName evidence="4">F-box domain-containing protein</fullName>
    </recommendedName>
</protein>
<dbReference type="Proteomes" id="UP000053477">
    <property type="component" value="Unassembled WGS sequence"/>
</dbReference>
<reference evidence="2 3" key="1">
    <citation type="submission" date="2015-04" db="EMBL/GenBank/DDBJ databases">
        <title>Complete genome sequence of Schizopora paradoxa KUC8140, a cosmopolitan wood degrader in East Asia.</title>
        <authorList>
            <consortium name="DOE Joint Genome Institute"/>
            <person name="Min B."/>
            <person name="Park H."/>
            <person name="Jang Y."/>
            <person name="Kim J.-J."/>
            <person name="Kim K.H."/>
            <person name="Pangilinan J."/>
            <person name="Lipzen A."/>
            <person name="Riley R."/>
            <person name="Grigoriev I.V."/>
            <person name="Spatafora J.W."/>
            <person name="Choi I.-G."/>
        </authorList>
    </citation>
    <scope>NUCLEOTIDE SEQUENCE [LARGE SCALE GENOMIC DNA]</scope>
    <source>
        <strain evidence="2 3">KUC8140</strain>
    </source>
</reference>
<accession>A0A0H2RHU8</accession>
<evidence type="ECO:0000256" key="1">
    <source>
        <dbReference type="SAM" id="MobiDB-lite"/>
    </source>
</evidence>
<dbReference type="InParanoid" id="A0A0H2RHU8"/>
<name>A0A0H2RHU8_9AGAM</name>
<gene>
    <name evidence="2" type="ORF">SCHPADRAFT_482385</name>
</gene>
<keyword evidence="3" id="KW-1185">Reference proteome</keyword>
<dbReference type="EMBL" id="KQ086006">
    <property type="protein sequence ID" value="KLO11197.1"/>
    <property type="molecule type" value="Genomic_DNA"/>
</dbReference>
<evidence type="ECO:0000313" key="2">
    <source>
        <dbReference type="EMBL" id="KLO11197.1"/>
    </source>
</evidence>
<organism evidence="2 3">
    <name type="scientific">Schizopora paradoxa</name>
    <dbReference type="NCBI Taxonomy" id="27342"/>
    <lineage>
        <taxon>Eukaryota</taxon>
        <taxon>Fungi</taxon>
        <taxon>Dikarya</taxon>
        <taxon>Basidiomycota</taxon>
        <taxon>Agaricomycotina</taxon>
        <taxon>Agaricomycetes</taxon>
        <taxon>Hymenochaetales</taxon>
        <taxon>Schizoporaceae</taxon>
        <taxon>Schizopora</taxon>
    </lineage>
</organism>
<proteinExistence type="predicted"/>
<evidence type="ECO:0008006" key="4">
    <source>
        <dbReference type="Google" id="ProtNLM"/>
    </source>
</evidence>